<keyword evidence="6 8" id="KW-1133">Transmembrane helix</keyword>
<dbReference type="InterPro" id="IPR026392">
    <property type="entry name" value="Exo/Archaeosortase_dom"/>
</dbReference>
<name>A0A644U2D0_9ZZZZ</name>
<dbReference type="NCBIfam" id="TIGR04178">
    <property type="entry name" value="exo_archaeo"/>
    <property type="match status" value="1"/>
</dbReference>
<keyword evidence="4 8" id="KW-0812">Transmembrane</keyword>
<comment type="subcellular location">
    <subcellularLocation>
        <location evidence="1">Cell membrane</location>
        <topology evidence="1">Multi-pass membrane protein</topology>
    </subcellularLocation>
</comment>
<reference evidence="9" key="1">
    <citation type="submission" date="2019-08" db="EMBL/GenBank/DDBJ databases">
        <authorList>
            <person name="Kucharzyk K."/>
            <person name="Murdoch R.W."/>
            <person name="Higgins S."/>
            <person name="Loffler F."/>
        </authorList>
    </citation>
    <scope>NUCLEOTIDE SEQUENCE</scope>
</reference>
<evidence type="ECO:0000256" key="4">
    <source>
        <dbReference type="ARBA" id="ARBA00022692"/>
    </source>
</evidence>
<dbReference type="AlphaFoldDB" id="A0A644U2D0"/>
<feature type="transmembrane region" description="Helical" evidence="8">
    <location>
        <begin position="21"/>
        <end position="39"/>
    </location>
</feature>
<organism evidence="9">
    <name type="scientific">bioreactor metagenome</name>
    <dbReference type="NCBI Taxonomy" id="1076179"/>
    <lineage>
        <taxon>unclassified sequences</taxon>
        <taxon>metagenomes</taxon>
        <taxon>ecological metagenomes</taxon>
    </lineage>
</organism>
<evidence type="ECO:0000256" key="8">
    <source>
        <dbReference type="SAM" id="Phobius"/>
    </source>
</evidence>
<evidence type="ECO:0000256" key="7">
    <source>
        <dbReference type="ARBA" id="ARBA00023136"/>
    </source>
</evidence>
<dbReference type="GO" id="GO:0005886">
    <property type="term" value="C:plasma membrane"/>
    <property type="evidence" value="ECO:0007669"/>
    <property type="project" value="UniProtKB-SubCell"/>
</dbReference>
<gene>
    <name evidence="9" type="ORF">SDC9_19203</name>
</gene>
<sequence length="201" mass="24059">MKEIVIEKWIEIKNYFKKNRAIKDLVLFALVTVLFHFLYWRTNMNTWIFGVFTQEVYNFFTKIAFSGVVFLSRIFLDTDFEAVQSSLRFYNNSDNSTICTMLVVNSCSGIKQIFQLFIIILILPNKLWKRMIYFLFSSVVVIISNIVRIFGLTVVLLYYPNSFTPIHDWIGRPFYYVVIFFIWFIWIEFFAYPKKKAEPIS</sequence>
<proteinExistence type="predicted"/>
<evidence type="ECO:0000256" key="1">
    <source>
        <dbReference type="ARBA" id="ARBA00004651"/>
    </source>
</evidence>
<feature type="transmembrane region" description="Helical" evidence="8">
    <location>
        <begin position="174"/>
        <end position="192"/>
    </location>
</feature>
<feature type="transmembrane region" description="Helical" evidence="8">
    <location>
        <begin position="132"/>
        <end position="159"/>
    </location>
</feature>
<evidence type="ECO:0000313" key="9">
    <source>
        <dbReference type="EMBL" id="MPL73404.1"/>
    </source>
</evidence>
<dbReference type="GO" id="GO:0006508">
    <property type="term" value="P:proteolysis"/>
    <property type="evidence" value="ECO:0007669"/>
    <property type="project" value="UniProtKB-KW"/>
</dbReference>
<keyword evidence="2" id="KW-1003">Cell membrane</keyword>
<protein>
    <recommendedName>
        <fullName evidence="10">Exosortase/archaeosortase family protein</fullName>
    </recommendedName>
</protein>
<dbReference type="EMBL" id="VSSQ01000072">
    <property type="protein sequence ID" value="MPL73404.1"/>
    <property type="molecule type" value="Genomic_DNA"/>
</dbReference>
<evidence type="ECO:0000256" key="6">
    <source>
        <dbReference type="ARBA" id="ARBA00022989"/>
    </source>
</evidence>
<evidence type="ECO:0000256" key="3">
    <source>
        <dbReference type="ARBA" id="ARBA00022670"/>
    </source>
</evidence>
<keyword evidence="5" id="KW-0378">Hydrolase</keyword>
<evidence type="ECO:0008006" key="10">
    <source>
        <dbReference type="Google" id="ProtNLM"/>
    </source>
</evidence>
<evidence type="ECO:0000256" key="5">
    <source>
        <dbReference type="ARBA" id="ARBA00022801"/>
    </source>
</evidence>
<keyword evidence="3" id="KW-0645">Protease</keyword>
<evidence type="ECO:0000256" key="2">
    <source>
        <dbReference type="ARBA" id="ARBA00022475"/>
    </source>
</evidence>
<dbReference type="InterPro" id="IPR019127">
    <property type="entry name" value="Exosortase"/>
</dbReference>
<dbReference type="Pfam" id="PF09721">
    <property type="entry name" value="Exosortase_EpsH"/>
    <property type="match status" value="1"/>
</dbReference>
<comment type="caution">
    <text evidence="9">The sequence shown here is derived from an EMBL/GenBank/DDBJ whole genome shotgun (WGS) entry which is preliminary data.</text>
</comment>
<accession>A0A644U2D0</accession>
<keyword evidence="7 8" id="KW-0472">Membrane</keyword>
<dbReference type="GO" id="GO:0008233">
    <property type="term" value="F:peptidase activity"/>
    <property type="evidence" value="ECO:0007669"/>
    <property type="project" value="UniProtKB-KW"/>
</dbReference>